<evidence type="ECO:0000256" key="1">
    <source>
        <dbReference type="SAM" id="SignalP"/>
    </source>
</evidence>
<proteinExistence type="predicted"/>
<organism evidence="2 3">
    <name type="scientific">Rodentibacter caecimuris</name>
    <dbReference type="NCBI Taxonomy" id="1796644"/>
    <lineage>
        <taxon>Bacteria</taxon>
        <taxon>Pseudomonadati</taxon>
        <taxon>Pseudomonadota</taxon>
        <taxon>Gammaproteobacteria</taxon>
        <taxon>Pasteurellales</taxon>
        <taxon>Pasteurellaceae</taxon>
        <taxon>Rodentibacter</taxon>
    </lineage>
</organism>
<protein>
    <recommendedName>
        <fullName evidence="4">DUF945 domain-containing protein</fullName>
    </recommendedName>
</protein>
<dbReference type="AlphaFoldDB" id="A0A1V3KPY5"/>
<comment type="caution">
    <text evidence="2">The sequence shown here is derived from an EMBL/GenBank/DDBJ whole genome shotgun (WGS) entry which is preliminary data.</text>
</comment>
<evidence type="ECO:0000313" key="3">
    <source>
        <dbReference type="Proteomes" id="UP000189114"/>
    </source>
</evidence>
<keyword evidence="1" id="KW-0732">Signal</keyword>
<reference evidence="3" key="1">
    <citation type="submission" date="2016-10" db="EMBL/GenBank/DDBJ databases">
        <title>Rodentibacter gen. nov. and new species.</title>
        <authorList>
            <person name="Christensen H."/>
        </authorList>
    </citation>
    <scope>NUCLEOTIDE SEQUENCE [LARGE SCALE GENOMIC DNA]</scope>
    <source>
        <strain evidence="3">Ppn152</strain>
    </source>
</reference>
<evidence type="ECO:0008006" key="4">
    <source>
        <dbReference type="Google" id="ProtNLM"/>
    </source>
</evidence>
<name>A0A1V3KPY5_9PAST</name>
<dbReference type="EMBL" id="MLAE01000006">
    <property type="protein sequence ID" value="OOF79737.1"/>
    <property type="molecule type" value="Genomic_DNA"/>
</dbReference>
<sequence>MTKKTKITLSLSALIVVSGIGAQIYTNHKVDQVLQNFPYSLDNQAKLLVSQTSKNIFTRHLTFSLQNNDNEKTDLITSKLTTLPFFITAESNLSEKFVRQLNKTLNITIDKNTINTKFSPLGAYFSSDILTEFRDFANKSQQSTISLNFRENKEIDLNANLTGFNYDNDSKLKKLEGKVHLIPVTPSQYDLTHIELTAENAELALLNGENTRLQLKNTTYKFHTTQQENNTEKRNLTTKFSSDILRISNKNRTTEESQTTFGGLNISLNQQGVPSAVNFYNEFKKISASQNLKESVSSLLSAITLNEIFDAKLSVLSVNAPKNQKPYFNLKNGEATLKLGNRNLAKVNVDVALNIESVKQMQENETIKWEAKGGKLSGQLNNYNLTNELAFVPFFLDALTVKNPPTKDNTKLLALKDKWAKEFHGNAVFDFTLQTFNSDKLVTNDVEFRLQNESLENDQYNENITLNVKKLRLPPEGIQLENIVLLLPIKQNHYKTYLQSAFCQSPFEPICKAHLSQETRNKYDENQLTDLDLIVDNATLTAAVNTFPETQAYPVKLKVNSIVSKAQKGEKKTESGALFLNNLEGSLNLAINKMLIDDTNEKAREIKALSPLWRLFLLETVKPQGKLSDAFEEKREDYVLTLEKNESGYFINGKSLEDLQQQLQMKEDKPEENESDQ</sequence>
<dbReference type="RefSeq" id="WP_077586037.1">
    <property type="nucleotide sequence ID" value="NZ_MLAE01000006.1"/>
</dbReference>
<evidence type="ECO:0000313" key="2">
    <source>
        <dbReference type="EMBL" id="OOF79737.1"/>
    </source>
</evidence>
<feature type="chain" id="PRO_5012121166" description="DUF945 domain-containing protein" evidence="1">
    <location>
        <begin position="23"/>
        <end position="677"/>
    </location>
</feature>
<feature type="signal peptide" evidence="1">
    <location>
        <begin position="1"/>
        <end position="22"/>
    </location>
</feature>
<gene>
    <name evidence="2" type="ORF">BKG96_00985</name>
</gene>
<dbReference type="Proteomes" id="UP000189114">
    <property type="component" value="Unassembled WGS sequence"/>
</dbReference>
<accession>A0A1V3KPY5</accession>